<dbReference type="Pfam" id="PF13237">
    <property type="entry name" value="Fer4_10"/>
    <property type="match status" value="1"/>
</dbReference>
<evidence type="ECO:0000256" key="2">
    <source>
        <dbReference type="ARBA" id="ARBA00022475"/>
    </source>
</evidence>
<feature type="region of interest" description="Disordered" evidence="7">
    <location>
        <begin position="1"/>
        <end position="23"/>
    </location>
</feature>
<feature type="transmembrane region" description="Helical" evidence="8">
    <location>
        <begin position="156"/>
        <end position="175"/>
    </location>
</feature>
<dbReference type="GO" id="GO:0005886">
    <property type="term" value="C:plasma membrane"/>
    <property type="evidence" value="ECO:0007669"/>
    <property type="project" value="UniProtKB-SubCell"/>
</dbReference>
<evidence type="ECO:0000256" key="8">
    <source>
        <dbReference type="SAM" id="Phobius"/>
    </source>
</evidence>
<protein>
    <recommendedName>
        <fullName evidence="9">4Fe-4S ferredoxin-type domain-containing protein</fullName>
    </recommendedName>
</protein>
<keyword evidence="8" id="KW-0812">Transmembrane</keyword>
<keyword evidence="4" id="KW-0408">Iron</keyword>
<dbReference type="HOGENOM" id="CLU_033147_0_1_11"/>
<evidence type="ECO:0000313" key="10">
    <source>
        <dbReference type="EMBL" id="ADU49676.1"/>
    </source>
</evidence>
<evidence type="ECO:0000256" key="5">
    <source>
        <dbReference type="ARBA" id="ARBA00023014"/>
    </source>
</evidence>
<dbReference type="Pfam" id="PF12801">
    <property type="entry name" value="Fer4_5"/>
    <property type="match status" value="2"/>
</dbReference>
<dbReference type="SUPFAM" id="SSF54862">
    <property type="entry name" value="4Fe-4S ferredoxins"/>
    <property type="match status" value="1"/>
</dbReference>
<evidence type="ECO:0000256" key="7">
    <source>
        <dbReference type="SAM" id="MobiDB-lite"/>
    </source>
</evidence>
<dbReference type="InterPro" id="IPR017896">
    <property type="entry name" value="4Fe4S_Fe-S-bd"/>
</dbReference>
<dbReference type="STRING" id="710696.Intca_3192"/>
<keyword evidence="5" id="KW-0411">Iron-sulfur</keyword>
<gene>
    <name evidence="10" type="ordered locus">Intca_3192</name>
</gene>
<keyword evidence="2" id="KW-1003">Cell membrane</keyword>
<evidence type="ECO:0000256" key="6">
    <source>
        <dbReference type="ARBA" id="ARBA00023136"/>
    </source>
</evidence>
<feature type="transmembrane region" description="Helical" evidence="8">
    <location>
        <begin position="98"/>
        <end position="125"/>
    </location>
</feature>
<keyword evidence="8" id="KW-1133">Transmembrane helix</keyword>
<feature type="domain" description="4Fe-4S ferredoxin-type" evidence="9">
    <location>
        <begin position="266"/>
        <end position="295"/>
    </location>
</feature>
<dbReference type="eggNOG" id="COG0348">
    <property type="taxonomic scope" value="Bacteria"/>
</dbReference>
<evidence type="ECO:0000256" key="3">
    <source>
        <dbReference type="ARBA" id="ARBA00022723"/>
    </source>
</evidence>
<dbReference type="GO" id="GO:0051536">
    <property type="term" value="F:iron-sulfur cluster binding"/>
    <property type="evidence" value="ECO:0007669"/>
    <property type="project" value="UniProtKB-KW"/>
</dbReference>
<evidence type="ECO:0000313" key="11">
    <source>
        <dbReference type="Proteomes" id="UP000008914"/>
    </source>
</evidence>
<feature type="transmembrane region" description="Helical" evidence="8">
    <location>
        <begin position="195"/>
        <end position="214"/>
    </location>
</feature>
<dbReference type="PROSITE" id="PS00198">
    <property type="entry name" value="4FE4S_FER_1"/>
    <property type="match status" value="1"/>
</dbReference>
<proteinExistence type="predicted"/>
<keyword evidence="3" id="KW-0479">Metal-binding</keyword>
<comment type="subcellular location">
    <subcellularLocation>
        <location evidence="1">Cell membrane</location>
    </subcellularLocation>
</comment>
<evidence type="ECO:0000256" key="4">
    <source>
        <dbReference type="ARBA" id="ARBA00023004"/>
    </source>
</evidence>
<evidence type="ECO:0000256" key="1">
    <source>
        <dbReference type="ARBA" id="ARBA00004236"/>
    </source>
</evidence>
<keyword evidence="6 8" id="KW-0472">Membrane</keyword>
<dbReference type="PANTHER" id="PTHR30224:SF4">
    <property type="entry name" value="ELECTRON TRANSPORT PROTEIN YCCM-RELATED"/>
    <property type="match status" value="1"/>
</dbReference>
<organism evidence="10 11">
    <name type="scientific">Intrasporangium calvum (strain ATCC 23552 / DSM 43043 / JCM 3097 / NBRC 12989 / NCIMB 10167 / NRRL B-3866 / 7 KIP)</name>
    <dbReference type="NCBI Taxonomy" id="710696"/>
    <lineage>
        <taxon>Bacteria</taxon>
        <taxon>Bacillati</taxon>
        <taxon>Actinomycetota</taxon>
        <taxon>Actinomycetes</taxon>
        <taxon>Micrococcales</taxon>
        <taxon>Intrasporangiaceae</taxon>
        <taxon>Intrasporangium</taxon>
    </lineage>
</organism>
<dbReference type="Proteomes" id="UP000008914">
    <property type="component" value="Chromosome"/>
</dbReference>
<dbReference type="PANTHER" id="PTHR30224">
    <property type="entry name" value="ELECTRON TRANSPORT PROTEIN"/>
    <property type="match status" value="1"/>
</dbReference>
<sequence>MATNPTAVKGPTDTSPHPVRRPTAYQRRMRSITGLHRRRRLVQLAVVALITAMAVRHQLESATDAPSVDALCPFGALETMWTWVTTGAFISKIHPSNLVIGIGLLAAVLVAGSAFCGWICPFGAIQDALHWVKRRLRIPTVTVPPRLDRVLRHGRFVVFGVVLVASATTLKLWFADYDPYLTLFGLSWAFEPDLAAMWPALAILLGVLAVSMLVERAFCRYLCPLGGALSILGRLSILRIHRSASACTDCDLCTKPCPVGIDVAKAAPVVSADCIGCLECVATCPKAGALEVTAAPPWAHLRKRLDATVPPGPLPVTINRRRPASQRAGANR</sequence>
<dbReference type="EMBL" id="CP002343">
    <property type="protein sequence ID" value="ADU49676.1"/>
    <property type="molecule type" value="Genomic_DNA"/>
</dbReference>
<dbReference type="AlphaFoldDB" id="E6SD58"/>
<keyword evidence="11" id="KW-1185">Reference proteome</keyword>
<dbReference type="InterPro" id="IPR017900">
    <property type="entry name" value="4Fe4S_Fe_S_CS"/>
</dbReference>
<dbReference type="PROSITE" id="PS51379">
    <property type="entry name" value="4FE4S_FER_2"/>
    <property type="match status" value="2"/>
</dbReference>
<accession>E6SD58</accession>
<dbReference type="InterPro" id="IPR052378">
    <property type="entry name" value="NosR_regulator"/>
</dbReference>
<evidence type="ECO:0000259" key="9">
    <source>
        <dbReference type="PROSITE" id="PS51379"/>
    </source>
</evidence>
<dbReference type="GO" id="GO:0046872">
    <property type="term" value="F:metal ion binding"/>
    <property type="evidence" value="ECO:0007669"/>
    <property type="project" value="UniProtKB-KW"/>
</dbReference>
<feature type="transmembrane region" description="Helical" evidence="8">
    <location>
        <begin position="41"/>
        <end position="59"/>
    </location>
</feature>
<feature type="domain" description="4Fe-4S ferredoxin-type" evidence="9">
    <location>
        <begin position="238"/>
        <end position="261"/>
    </location>
</feature>
<reference evidence="10 11" key="1">
    <citation type="journal article" date="2010" name="Stand. Genomic Sci.">
        <title>Complete genome sequence of Intrasporangium calvum type strain (7 KIP).</title>
        <authorList>
            <person name="Del Rio T.G."/>
            <person name="Chertkov O."/>
            <person name="Yasawong M."/>
            <person name="Lucas S."/>
            <person name="Deshpande S."/>
            <person name="Cheng J.F."/>
            <person name="Detter C."/>
            <person name="Tapia R."/>
            <person name="Han C."/>
            <person name="Goodwin L."/>
            <person name="Pitluck S."/>
            <person name="Liolios K."/>
            <person name="Ivanova N."/>
            <person name="Mavromatis K."/>
            <person name="Pati A."/>
            <person name="Chen A."/>
            <person name="Palaniappan K."/>
            <person name="Land M."/>
            <person name="Hauser L."/>
            <person name="Chang Y.J."/>
            <person name="Jeffries C.D."/>
            <person name="Rohde M."/>
            <person name="Pukall R."/>
            <person name="Sikorski J."/>
            <person name="Goker M."/>
            <person name="Woyke T."/>
            <person name="Bristow J."/>
            <person name="Eisen J.A."/>
            <person name="Markowitz V."/>
            <person name="Hugenholtz P."/>
            <person name="Kyrpides N.C."/>
            <person name="Klenk H.P."/>
            <person name="Lapidus A."/>
        </authorList>
    </citation>
    <scope>NUCLEOTIDE SEQUENCE [LARGE SCALE GENOMIC DNA]</scope>
    <source>
        <strain evidence="11">ATCC 23552 / DSM 43043 / JCM 3097 / NBRC 12989 / 7 KIP</strain>
    </source>
</reference>
<dbReference type="KEGG" id="ica:Intca_3192"/>
<name>E6SD58_INTC7</name>